<proteinExistence type="predicted"/>
<comment type="caution">
    <text evidence="1">The sequence shown here is derived from an EMBL/GenBank/DDBJ whole genome shotgun (WGS) entry which is preliminary data.</text>
</comment>
<evidence type="ECO:0000313" key="2">
    <source>
        <dbReference type="Proteomes" id="UP000645462"/>
    </source>
</evidence>
<sequence length="59" mass="6438">MENPANAWAGSMTWLNTRLTGTSIAIRSGFSQPLTNRMNATVRTMAIETVVARRLSLAT</sequence>
<gene>
    <name evidence="1" type="ORF">GCM10011363_24820</name>
</gene>
<dbReference type="Proteomes" id="UP000645462">
    <property type="component" value="Unassembled WGS sequence"/>
</dbReference>
<dbReference type="EMBL" id="BMFC01000005">
    <property type="protein sequence ID" value="GGC07151.1"/>
    <property type="molecule type" value="Genomic_DNA"/>
</dbReference>
<name>A0ABQ1KQ17_9RHOB</name>
<accession>A0ABQ1KQ17</accession>
<evidence type="ECO:0000313" key="1">
    <source>
        <dbReference type="EMBL" id="GGC07151.1"/>
    </source>
</evidence>
<protein>
    <submittedName>
        <fullName evidence="1">Uncharacterized protein</fullName>
    </submittedName>
</protein>
<organism evidence="1 2">
    <name type="scientific">Marivita lacus</name>
    <dbReference type="NCBI Taxonomy" id="1323742"/>
    <lineage>
        <taxon>Bacteria</taxon>
        <taxon>Pseudomonadati</taxon>
        <taxon>Pseudomonadota</taxon>
        <taxon>Alphaproteobacteria</taxon>
        <taxon>Rhodobacterales</taxon>
        <taxon>Roseobacteraceae</taxon>
        <taxon>Marivita</taxon>
    </lineage>
</organism>
<reference evidence="2" key="1">
    <citation type="journal article" date="2019" name="Int. J. Syst. Evol. Microbiol.">
        <title>The Global Catalogue of Microorganisms (GCM) 10K type strain sequencing project: providing services to taxonomists for standard genome sequencing and annotation.</title>
        <authorList>
            <consortium name="The Broad Institute Genomics Platform"/>
            <consortium name="The Broad Institute Genome Sequencing Center for Infectious Disease"/>
            <person name="Wu L."/>
            <person name="Ma J."/>
        </authorList>
    </citation>
    <scope>NUCLEOTIDE SEQUENCE [LARGE SCALE GENOMIC DNA]</scope>
    <source>
        <strain evidence="2">CGMCC 1.12478</strain>
    </source>
</reference>
<keyword evidence="2" id="KW-1185">Reference proteome</keyword>